<dbReference type="Proteomes" id="UP000603200">
    <property type="component" value="Unassembled WGS sequence"/>
</dbReference>
<keyword evidence="3" id="KW-0238">DNA-binding</keyword>
<sequence length="289" mass="31384">MDVRLGQLRALVAVADAGTFTDAAIPLGISQASVSRTIAALEKELGARLVRRTTRHVELTPTGVRVAAQARRILSEVAHLAHLVADRGEIRVGFSWAALGRHTRRLQKEWAAAHPDHPLVFVQVNDVSAGLSSDLADVAVIRHPFGDPRFATAEIGREARYAAVATDSSLARHRTLRLEDLARYTVAIDQRTGTTSLDLFPQDARPGTIRETLGIDEWLTLIAAGQAVGITAQATAHQYPRPGVAYRALRQAPPISVRLAWWRDDPPAYLDELLALTRGLWNGSGAEDG</sequence>
<dbReference type="Gene3D" id="3.40.190.10">
    <property type="entry name" value="Periplasmic binding protein-like II"/>
    <property type="match status" value="2"/>
</dbReference>
<comment type="caution">
    <text evidence="6">The sequence shown here is derived from an EMBL/GenBank/DDBJ whole genome shotgun (WGS) entry which is preliminary data.</text>
</comment>
<evidence type="ECO:0000256" key="2">
    <source>
        <dbReference type="ARBA" id="ARBA00023015"/>
    </source>
</evidence>
<organism evidence="6 7">
    <name type="scientific">Winogradskya humida</name>
    <dbReference type="NCBI Taxonomy" id="113566"/>
    <lineage>
        <taxon>Bacteria</taxon>
        <taxon>Bacillati</taxon>
        <taxon>Actinomycetota</taxon>
        <taxon>Actinomycetes</taxon>
        <taxon>Micromonosporales</taxon>
        <taxon>Micromonosporaceae</taxon>
        <taxon>Winogradskya</taxon>
    </lineage>
</organism>
<keyword evidence="7" id="KW-1185">Reference proteome</keyword>
<evidence type="ECO:0000256" key="1">
    <source>
        <dbReference type="ARBA" id="ARBA00009437"/>
    </source>
</evidence>
<dbReference type="InterPro" id="IPR005119">
    <property type="entry name" value="LysR_subst-bd"/>
</dbReference>
<comment type="similarity">
    <text evidence="1">Belongs to the LysR transcriptional regulatory family.</text>
</comment>
<reference evidence="6 7" key="1">
    <citation type="submission" date="2021-01" db="EMBL/GenBank/DDBJ databases">
        <title>Whole genome shotgun sequence of Actinoplanes humidus NBRC 14915.</title>
        <authorList>
            <person name="Komaki H."/>
            <person name="Tamura T."/>
        </authorList>
    </citation>
    <scope>NUCLEOTIDE SEQUENCE [LARGE SCALE GENOMIC DNA]</scope>
    <source>
        <strain evidence="6 7">NBRC 14915</strain>
    </source>
</reference>
<dbReference type="SUPFAM" id="SSF46785">
    <property type="entry name" value="Winged helix' DNA-binding domain"/>
    <property type="match status" value="1"/>
</dbReference>
<dbReference type="RefSeq" id="WP_203838343.1">
    <property type="nucleotide sequence ID" value="NZ_BAAATV010000026.1"/>
</dbReference>
<evidence type="ECO:0000313" key="6">
    <source>
        <dbReference type="EMBL" id="GIE21224.1"/>
    </source>
</evidence>
<keyword evidence="2" id="KW-0805">Transcription regulation</keyword>
<dbReference type="Pfam" id="PF03466">
    <property type="entry name" value="LysR_substrate"/>
    <property type="match status" value="1"/>
</dbReference>
<evidence type="ECO:0000256" key="3">
    <source>
        <dbReference type="ARBA" id="ARBA00023125"/>
    </source>
</evidence>
<dbReference type="PANTHER" id="PTHR30346">
    <property type="entry name" value="TRANSCRIPTIONAL DUAL REGULATOR HCAR-RELATED"/>
    <property type="match status" value="1"/>
</dbReference>
<evidence type="ECO:0000313" key="7">
    <source>
        <dbReference type="Proteomes" id="UP000603200"/>
    </source>
</evidence>
<feature type="domain" description="HTH lysR-type" evidence="5">
    <location>
        <begin position="1"/>
        <end position="60"/>
    </location>
</feature>
<dbReference type="PANTHER" id="PTHR30346:SF28">
    <property type="entry name" value="HTH-TYPE TRANSCRIPTIONAL REGULATOR CYNR"/>
    <property type="match status" value="1"/>
</dbReference>
<dbReference type="InterPro" id="IPR036388">
    <property type="entry name" value="WH-like_DNA-bd_sf"/>
</dbReference>
<dbReference type="Pfam" id="PF00126">
    <property type="entry name" value="HTH_1"/>
    <property type="match status" value="1"/>
</dbReference>
<dbReference type="EMBL" id="BOMN01000054">
    <property type="protein sequence ID" value="GIE21224.1"/>
    <property type="molecule type" value="Genomic_DNA"/>
</dbReference>
<name>A0ABQ3ZRP0_9ACTN</name>
<dbReference type="InterPro" id="IPR036390">
    <property type="entry name" value="WH_DNA-bd_sf"/>
</dbReference>
<dbReference type="PRINTS" id="PR00039">
    <property type="entry name" value="HTHLYSR"/>
</dbReference>
<protein>
    <submittedName>
        <fullName evidence="6">LysR family transcriptional regulator</fullName>
    </submittedName>
</protein>
<evidence type="ECO:0000256" key="4">
    <source>
        <dbReference type="ARBA" id="ARBA00023163"/>
    </source>
</evidence>
<proteinExistence type="inferred from homology"/>
<dbReference type="PROSITE" id="PS50931">
    <property type="entry name" value="HTH_LYSR"/>
    <property type="match status" value="1"/>
</dbReference>
<gene>
    <name evidence="6" type="ORF">Ahu01nite_043260</name>
</gene>
<dbReference type="InterPro" id="IPR000847">
    <property type="entry name" value="LysR_HTH_N"/>
</dbReference>
<keyword evidence="4" id="KW-0804">Transcription</keyword>
<dbReference type="Gene3D" id="1.10.10.10">
    <property type="entry name" value="Winged helix-like DNA-binding domain superfamily/Winged helix DNA-binding domain"/>
    <property type="match status" value="1"/>
</dbReference>
<accession>A0ABQ3ZRP0</accession>
<dbReference type="SUPFAM" id="SSF53850">
    <property type="entry name" value="Periplasmic binding protein-like II"/>
    <property type="match status" value="1"/>
</dbReference>
<evidence type="ECO:0000259" key="5">
    <source>
        <dbReference type="PROSITE" id="PS50931"/>
    </source>
</evidence>